<reference evidence="2" key="1">
    <citation type="journal article" date="2022" name="Int. J. Syst. Evol. Microbiol.">
        <title>Anaeromyxobacter oryzae sp. nov., Anaeromyxobacter diazotrophicus sp. nov. and Anaeromyxobacter paludicola sp. nov., isolated from paddy soils.</title>
        <authorList>
            <person name="Itoh H."/>
            <person name="Xu Z."/>
            <person name="Mise K."/>
            <person name="Masuda Y."/>
            <person name="Ushijima N."/>
            <person name="Hayakawa C."/>
            <person name="Shiratori Y."/>
            <person name="Senoo K."/>
        </authorList>
    </citation>
    <scope>NUCLEOTIDE SEQUENCE [LARGE SCALE GENOMIC DNA]</scope>
    <source>
        <strain evidence="2">Red630</strain>
    </source>
</reference>
<name>A0ABM7XA03_9BACT</name>
<organism evidence="1 2">
    <name type="scientific">Anaeromyxobacter paludicola</name>
    <dbReference type="NCBI Taxonomy" id="2918171"/>
    <lineage>
        <taxon>Bacteria</taxon>
        <taxon>Pseudomonadati</taxon>
        <taxon>Myxococcota</taxon>
        <taxon>Myxococcia</taxon>
        <taxon>Myxococcales</taxon>
        <taxon>Cystobacterineae</taxon>
        <taxon>Anaeromyxobacteraceae</taxon>
        <taxon>Anaeromyxobacter</taxon>
    </lineage>
</organism>
<accession>A0ABM7XA03</accession>
<dbReference type="Proteomes" id="UP001162734">
    <property type="component" value="Chromosome"/>
</dbReference>
<keyword evidence="2" id="KW-1185">Reference proteome</keyword>
<evidence type="ECO:0000313" key="1">
    <source>
        <dbReference type="EMBL" id="BDG08642.1"/>
    </source>
</evidence>
<gene>
    <name evidence="1" type="ORF">AMPC_17550</name>
</gene>
<sequence length="165" mass="18511">MSRGEAIVERGKSFRTKTLRMHALENLIFDQACAALNGMERTQLMQEAVINEAARLGVRWSVEPVEPLATSWPYLPERGDEPTEVRVSITVSLSVAELITRAAEHVHASEPMFIIGATLAHIGRLKACFKVIHAETPEEARAIRADLEKIKLPPQYQYPRRAKRG</sequence>
<proteinExistence type="predicted"/>
<dbReference type="EMBL" id="AP025592">
    <property type="protein sequence ID" value="BDG08642.1"/>
    <property type="molecule type" value="Genomic_DNA"/>
</dbReference>
<protein>
    <submittedName>
        <fullName evidence="1">Uncharacterized protein</fullName>
    </submittedName>
</protein>
<evidence type="ECO:0000313" key="2">
    <source>
        <dbReference type="Proteomes" id="UP001162734"/>
    </source>
</evidence>
<dbReference type="RefSeq" id="WP_248345827.1">
    <property type="nucleotide sequence ID" value="NZ_AP025592.1"/>
</dbReference>